<dbReference type="PRINTS" id="PR00313">
    <property type="entry name" value="CABNDNGRPT"/>
</dbReference>
<feature type="region of interest" description="Disordered" evidence="4">
    <location>
        <begin position="196"/>
        <end position="218"/>
    </location>
</feature>
<dbReference type="SUPFAM" id="SSF51120">
    <property type="entry name" value="beta-Roll"/>
    <property type="match status" value="2"/>
</dbReference>
<dbReference type="PRINTS" id="PR01185">
    <property type="entry name" value="INTEGRINA"/>
</dbReference>
<dbReference type="GO" id="GO:0005509">
    <property type="term" value="F:calcium ion binding"/>
    <property type="evidence" value="ECO:0007669"/>
    <property type="project" value="InterPro"/>
</dbReference>
<keyword evidence="3" id="KW-0325">Glycoprotein</keyword>
<name>A0A1B0ZN37_9RHOB</name>
<dbReference type="InterPro" id="IPR018511">
    <property type="entry name" value="Hemolysin-typ_Ca-bd_CS"/>
</dbReference>
<organism evidence="5 6">
    <name type="scientific">Phaeobacter gallaeciensis</name>
    <dbReference type="NCBI Taxonomy" id="60890"/>
    <lineage>
        <taxon>Bacteria</taxon>
        <taxon>Pseudomonadati</taxon>
        <taxon>Pseudomonadota</taxon>
        <taxon>Alphaproteobacteria</taxon>
        <taxon>Rhodobacterales</taxon>
        <taxon>Roseobacteraceae</taxon>
        <taxon>Phaeobacter</taxon>
    </lineage>
</organism>
<dbReference type="GO" id="GO:0007155">
    <property type="term" value="P:cell adhesion"/>
    <property type="evidence" value="ECO:0007669"/>
    <property type="project" value="InterPro"/>
</dbReference>
<dbReference type="PROSITE" id="PS00330">
    <property type="entry name" value="HEMOLYSIN_CALCIUM"/>
    <property type="match status" value="2"/>
</dbReference>
<dbReference type="AlphaFoldDB" id="A0A1B0ZN37"/>
<protein>
    <submittedName>
        <fullName evidence="5">Ca2+-binding protein, RTX toxin</fullName>
    </submittedName>
</protein>
<accession>A0A1B0ZN37</accession>
<sequence>MGLAPELSCVPGPGRACVRWCLNLDLRCKLPQPWATARVFVSAHSKPIEQADCVMRLRLLGTETHFFNSALLGRVQEQVAAGPIVFVDELGRRVEVDASPIEFGTDNVPYDGLVSEMRYYSSSGELQAVMDELEWSLADFLTARSELNAGRPDAMAALFETPSNLDVQSRSAVDFNFTDLFGSIVDELEQSMRFSGSAANDHASGGSKNDRLFGGGGNDTLRGMNGKDKIIGGADDDFISGGGKRDRLVGNGGDDILLGGGGKDKIKGGGGHDRLIGGKADDRLFGNFGDDELRGNAGRDQLDGGDGADTLLGGGRGDYLIGGDGDDSMAGMAGSDALLGGRGADTLSGAGGRDTMAGGAGDDYISGQSGGDFLYGDSGDDTLYGGSGDDVLRGGAGADLLTGDGGDDTLVGYSGDDVYWGGEGEDHFRFNTVGASYTVTNSYWGFVQSAGAFGADGDDTVRDFSAEDILTVGGQRFTADSLRTYAASDGNRDGASIWVESGQGVGATDTVIHYDRQGSVNPDTGESNHTYLSSVTLSSFSTSASSGGGTPGSDLAGLSGNFRGFELTGMTPLTDEDPGGRLGDFNGDGRSDLLVRGSSQSAYEYHVLYGAASQADLVNVAEAASGSTGFTVTLDTGNWLDLANFIGVLEDVDDDGRADFVMGVSNFEGIGATFVYTGSSNVTLADGTEPNTSLIEGAGEFLGTLGINGAALGDINGDGNSDALVMDSSRVIDDTDFNHLIGYVITDTSLSSVHPIEGGEGGFVIDSADGLATGASVSSAGDTNGDGLDDMVIAMRHVADKTESFFVVQGRSQGSPVFLEDGFSDDGFQIRSHLQYADDLEWAETGGAQLSGGGDFNNDGLDDILIGLPYADRGDRENTGAAYVVFGSANPAAVELDDLGSRGVEIMGTQELSAIGSSVTFLGDVNGDGRDDIAITGSDVNTGEALGVYVIFGTGSTEAIHLSDIAAGTGGFVIRPADDTSTNYVDSTAAAAGDMNNDGYDDILVTLSDVQNYVIYGDDML</sequence>
<dbReference type="EMBL" id="CP015124">
    <property type="protein sequence ID" value="ANP35555.1"/>
    <property type="molecule type" value="Genomic_DNA"/>
</dbReference>
<dbReference type="Pfam" id="PF01839">
    <property type="entry name" value="FG-GAP"/>
    <property type="match status" value="1"/>
</dbReference>
<dbReference type="PANTHER" id="PTHR13412:SF0">
    <property type="entry name" value="T-CELL IMMUNOMODULATORY PROTEIN"/>
    <property type="match status" value="1"/>
</dbReference>
<keyword evidence="2" id="KW-0677">Repeat</keyword>
<dbReference type="GO" id="GO:0008305">
    <property type="term" value="C:integrin complex"/>
    <property type="evidence" value="ECO:0007669"/>
    <property type="project" value="InterPro"/>
</dbReference>
<dbReference type="PANTHER" id="PTHR13412">
    <property type="entry name" value="T-CELL IMMUNOMODULATORY PROTEIN HOMOLOG"/>
    <property type="match status" value="1"/>
</dbReference>
<reference evidence="5 6" key="1">
    <citation type="submission" date="2016-04" db="EMBL/GenBank/DDBJ databases">
        <authorList>
            <person name="Evans L.H."/>
            <person name="Alamgir A."/>
            <person name="Owens N."/>
            <person name="Weber N.D."/>
            <person name="Virtaneva K."/>
            <person name="Barbian K."/>
            <person name="Babar A."/>
            <person name="Rosenke K."/>
        </authorList>
    </citation>
    <scope>NUCLEOTIDE SEQUENCE [LARGE SCALE GENOMIC DNA]</scope>
    <source>
        <strain evidence="5 6">JL2886</strain>
    </source>
</reference>
<dbReference type="InterPro" id="IPR024881">
    <property type="entry name" value="Tip"/>
</dbReference>
<gene>
    <name evidence="5" type="ORF">JL2886_00628</name>
</gene>
<dbReference type="OrthoDB" id="7970102at2"/>
<dbReference type="Gene3D" id="2.150.10.10">
    <property type="entry name" value="Serralysin-like metalloprotease, C-terminal"/>
    <property type="match status" value="4"/>
</dbReference>
<evidence type="ECO:0000256" key="1">
    <source>
        <dbReference type="ARBA" id="ARBA00022729"/>
    </source>
</evidence>
<evidence type="ECO:0000256" key="2">
    <source>
        <dbReference type="ARBA" id="ARBA00022737"/>
    </source>
</evidence>
<dbReference type="PATRIC" id="fig|60890.4.peg.610"/>
<dbReference type="InterPro" id="IPR013517">
    <property type="entry name" value="FG-GAP"/>
</dbReference>
<proteinExistence type="predicted"/>
<dbReference type="InterPro" id="IPR001343">
    <property type="entry name" value="Hemolysn_Ca-bd"/>
</dbReference>
<dbReference type="Proteomes" id="UP000092565">
    <property type="component" value="Chromosome"/>
</dbReference>
<evidence type="ECO:0000313" key="5">
    <source>
        <dbReference type="EMBL" id="ANP35555.1"/>
    </source>
</evidence>
<evidence type="ECO:0000256" key="4">
    <source>
        <dbReference type="SAM" id="MobiDB-lite"/>
    </source>
</evidence>
<dbReference type="InterPro" id="IPR011049">
    <property type="entry name" value="Serralysin-like_metalloprot_C"/>
</dbReference>
<dbReference type="SMART" id="SM00191">
    <property type="entry name" value="Int_alpha"/>
    <property type="match status" value="4"/>
</dbReference>
<dbReference type="InterPro" id="IPR013519">
    <property type="entry name" value="Int_alpha_beta-p"/>
</dbReference>
<evidence type="ECO:0000256" key="3">
    <source>
        <dbReference type="ARBA" id="ARBA00023180"/>
    </source>
</evidence>
<dbReference type="InterPro" id="IPR000413">
    <property type="entry name" value="Integrin_alpha"/>
</dbReference>
<keyword evidence="6" id="KW-1185">Reference proteome</keyword>
<dbReference type="SUPFAM" id="SSF69318">
    <property type="entry name" value="Integrin alpha N-terminal domain"/>
    <property type="match status" value="1"/>
</dbReference>
<dbReference type="Gene3D" id="2.130.10.130">
    <property type="entry name" value="Integrin alpha, N-terminal"/>
    <property type="match status" value="2"/>
</dbReference>
<evidence type="ECO:0000313" key="6">
    <source>
        <dbReference type="Proteomes" id="UP000092565"/>
    </source>
</evidence>
<keyword evidence="1" id="KW-0732">Signal</keyword>
<dbReference type="InterPro" id="IPR028994">
    <property type="entry name" value="Integrin_alpha_N"/>
</dbReference>
<dbReference type="Pfam" id="PF00353">
    <property type="entry name" value="HemolysinCabind"/>
    <property type="match status" value="5"/>
</dbReference>